<evidence type="ECO:0000256" key="1">
    <source>
        <dbReference type="SAM" id="MobiDB-lite"/>
    </source>
</evidence>
<organism evidence="2 3">
    <name type="scientific">Arthrobacter phage Persistence</name>
    <dbReference type="NCBI Taxonomy" id="2836007"/>
    <lineage>
        <taxon>Viruses</taxon>
        <taxon>Duplodnaviria</taxon>
        <taxon>Heunggongvirae</taxon>
        <taxon>Uroviricota</taxon>
        <taxon>Caudoviricetes</taxon>
        <taxon>Persistencevirus</taxon>
        <taxon>Persistencevirus persistence</taxon>
    </lineage>
</organism>
<keyword evidence="3" id="KW-1185">Reference proteome</keyword>
<accession>A0A8F3E1I9</accession>
<name>A0A8F3E1I9_9CAUD</name>
<dbReference type="KEGG" id="vg:77931930"/>
<sequence length="50" mass="5955">MTHYCPAVVRPMRWQDPEPEELCDAEVEEEGQHCPTHEEQDEFNPWGNEE</sequence>
<proteinExistence type="predicted"/>
<feature type="region of interest" description="Disordered" evidence="1">
    <location>
        <begin position="28"/>
        <end position="50"/>
    </location>
</feature>
<dbReference type="GeneID" id="77931930"/>
<gene>
    <name evidence="2" type="primary">54</name>
    <name evidence="2" type="ORF">SEA_PERSISTENCE_54</name>
</gene>
<dbReference type="Proteomes" id="UP000693837">
    <property type="component" value="Segment"/>
</dbReference>
<evidence type="ECO:0000313" key="2">
    <source>
        <dbReference type="EMBL" id="QWY79683.1"/>
    </source>
</evidence>
<evidence type="ECO:0000313" key="3">
    <source>
        <dbReference type="Proteomes" id="UP000693837"/>
    </source>
</evidence>
<dbReference type="EMBL" id="MW712719">
    <property type="protein sequence ID" value="QWY79683.1"/>
    <property type="molecule type" value="Genomic_DNA"/>
</dbReference>
<dbReference type="RefSeq" id="YP_010656055.1">
    <property type="nucleotide sequence ID" value="NC_070834.1"/>
</dbReference>
<reference evidence="2" key="1">
    <citation type="submission" date="2021-03" db="EMBL/GenBank/DDBJ databases">
        <authorList>
            <person name="Pedlow M.R."/>
            <person name="Nance H.A."/>
            <person name="Bradley A.M."/>
            <person name="Brown C.A."/>
            <person name="Channell S.A."/>
            <person name="Forbes A.M."/>
            <person name="Lovell B."/>
            <person name="Mcdonald B.E."/>
            <person name="Silva M.B."/>
            <person name="White G.J."/>
            <person name="Zack K.M."/>
            <person name="Garlena R.A."/>
            <person name="Russell D.A."/>
            <person name="Jacobs-Sera D."/>
            <person name="Hatfull G.F."/>
        </authorList>
    </citation>
    <scope>NUCLEOTIDE SEQUENCE</scope>
</reference>
<protein>
    <submittedName>
        <fullName evidence="2">Uncharacterized protein</fullName>
    </submittedName>
</protein>